<accession>A0A1J5IWS3</accession>
<protein>
    <recommendedName>
        <fullName evidence="4">Alginate lyase domain-containing protein</fullName>
    </recommendedName>
</protein>
<reference evidence="2 3" key="1">
    <citation type="journal article" date="2016" name="Environ. Microbiol.">
        <title>Genomic resolution of a cold subsurface aquifer community provides metabolic insights for novel microbes adapted to high CO concentrations.</title>
        <authorList>
            <person name="Probst A.J."/>
            <person name="Castelle C.J."/>
            <person name="Singh A."/>
            <person name="Brown C.T."/>
            <person name="Anantharaman K."/>
            <person name="Sharon I."/>
            <person name="Hug L.A."/>
            <person name="Burstein D."/>
            <person name="Emerson J.B."/>
            <person name="Thomas B.C."/>
            <person name="Banfield J.F."/>
        </authorList>
    </citation>
    <scope>NUCLEOTIDE SEQUENCE [LARGE SCALE GENOMIC DNA]</scope>
    <source>
        <strain evidence="2">CG2_30_54_11</strain>
    </source>
</reference>
<dbReference type="STRING" id="1817892.AUK40_05815"/>
<feature type="transmembrane region" description="Helical" evidence="1">
    <location>
        <begin position="7"/>
        <end position="26"/>
    </location>
</feature>
<dbReference type="Proteomes" id="UP000183245">
    <property type="component" value="Unassembled WGS sequence"/>
</dbReference>
<keyword evidence="1" id="KW-0812">Transmembrane</keyword>
<dbReference type="GO" id="GO:0005975">
    <property type="term" value="P:carbohydrate metabolic process"/>
    <property type="evidence" value="ECO:0007669"/>
    <property type="project" value="InterPro"/>
</dbReference>
<evidence type="ECO:0008006" key="4">
    <source>
        <dbReference type="Google" id="ProtNLM"/>
    </source>
</evidence>
<evidence type="ECO:0000313" key="3">
    <source>
        <dbReference type="Proteomes" id="UP000183245"/>
    </source>
</evidence>
<dbReference type="EMBL" id="MNZT01000105">
    <property type="protein sequence ID" value="OIP95696.1"/>
    <property type="molecule type" value="Genomic_DNA"/>
</dbReference>
<keyword evidence="1" id="KW-0472">Membrane</keyword>
<dbReference type="AlphaFoldDB" id="A0A1J5IWS3"/>
<sequence length="431" mass="47471">MKRFIPLLTVITLIALAAVVIVIWRLPRQTGSEDRTQPSPLSTPIEDQGSSLIDEIPIDTESTPVEWQLNTAKLEAIQALTTGQLLDQAVEDGGVWLRDYQAGISGNGVDDGVREALVMQSLASAYKLTREESYLDAFRRGVAYFEPVIESTSSERGILKYFKVDNAVQANAVALYALAYLDLAEAGVPLSEGEEQTVRGMIEYIAASWNEEAGVFNNYYLNPWEIGCVDNEHNNGYSLALLSRADQFMEDEYFLEIAEQAAQALMISGEEDNFSEANQFFVGGSQAFRQLFEITQKDIYFDYLLSFADMMSEGIQTDLSLGVLQANDGLLDSGLITALTGILPLLLQESPETAARYIDYLSAIFPGAVLATSDQNDPQDFTIGTTCIPSSCRGSTNPGIVAFMFQSAVAFESVLTDEQLQQQVNYEFQNE</sequence>
<organism evidence="2 3">
    <name type="scientific">Candidatus Wirthbacteria bacterium CG2_30_54_11</name>
    <dbReference type="NCBI Taxonomy" id="1817892"/>
    <lineage>
        <taxon>Bacteria</taxon>
        <taxon>Candidatus Wirthbacteria</taxon>
    </lineage>
</organism>
<dbReference type="SUPFAM" id="SSF48208">
    <property type="entry name" value="Six-hairpin glycosidases"/>
    <property type="match status" value="1"/>
</dbReference>
<name>A0A1J5IWS3_9BACT</name>
<comment type="caution">
    <text evidence="2">The sequence shown here is derived from an EMBL/GenBank/DDBJ whole genome shotgun (WGS) entry which is preliminary data.</text>
</comment>
<keyword evidence="1" id="KW-1133">Transmembrane helix</keyword>
<dbReference type="InterPro" id="IPR008928">
    <property type="entry name" value="6-hairpin_glycosidase_sf"/>
</dbReference>
<proteinExistence type="predicted"/>
<evidence type="ECO:0000256" key="1">
    <source>
        <dbReference type="SAM" id="Phobius"/>
    </source>
</evidence>
<gene>
    <name evidence="2" type="ORF">AUK40_05815</name>
</gene>
<evidence type="ECO:0000313" key="2">
    <source>
        <dbReference type="EMBL" id="OIP95696.1"/>
    </source>
</evidence>